<evidence type="ECO:0000313" key="1">
    <source>
        <dbReference type="EMBL" id="GAW96464.1"/>
    </source>
</evidence>
<evidence type="ECO:0008006" key="3">
    <source>
        <dbReference type="Google" id="ProtNLM"/>
    </source>
</evidence>
<proteinExistence type="predicted"/>
<accession>A0ABQ0MW41</accession>
<gene>
    <name evidence="1" type="ORF">MTCD1_02079</name>
</gene>
<sequence length="207" mass="24243">MFKESIQKLLCGTVICQTAYEAEYLYLKAESHSDKVNDFLANLDRKLTYLESADAYYCTFNQVDDSNHAELSVLFSDMRSTFRPLVEFLDLLLTATQADLPIRAKSVLNINELFEPFEHDQTLSEQLRRLTTIKPFKTNKTETREQLVMVFQKLEEMHYFVRKNAGSSRYYATARFDLIYLLIEFLNDAELVTLPEQEKSQQDELLF</sequence>
<dbReference type="EMBL" id="BDQM01000014">
    <property type="protein sequence ID" value="GAW96464.1"/>
    <property type="molecule type" value="Genomic_DNA"/>
</dbReference>
<reference evidence="1 2" key="1">
    <citation type="submission" date="2017-06" db="EMBL/GenBank/DDBJ databases">
        <title>Whole Genome Sequences of Colwellia marinimaniae MTCD1.</title>
        <authorList>
            <person name="Kusumoto H."/>
            <person name="Inoue M."/>
            <person name="Tanikawa K."/>
            <person name="Maeji H."/>
            <person name="Cameron J.H."/>
            <person name="Bartlett D.H."/>
        </authorList>
    </citation>
    <scope>NUCLEOTIDE SEQUENCE [LARGE SCALE GENOMIC DNA]</scope>
    <source>
        <strain evidence="1 2">MTCD1</strain>
    </source>
</reference>
<dbReference type="RefSeq" id="WP_057180971.1">
    <property type="nucleotide sequence ID" value="NZ_BDQM01000014.1"/>
</dbReference>
<protein>
    <recommendedName>
        <fullName evidence="3">DUF1803 domain-containing protein</fullName>
    </recommendedName>
</protein>
<evidence type="ECO:0000313" key="2">
    <source>
        <dbReference type="Proteomes" id="UP000197068"/>
    </source>
</evidence>
<keyword evidence="2" id="KW-1185">Reference proteome</keyword>
<name>A0ABQ0MW41_9GAMM</name>
<organism evidence="1 2">
    <name type="scientific">Colwellia marinimaniae</name>
    <dbReference type="NCBI Taxonomy" id="1513592"/>
    <lineage>
        <taxon>Bacteria</taxon>
        <taxon>Pseudomonadati</taxon>
        <taxon>Pseudomonadota</taxon>
        <taxon>Gammaproteobacteria</taxon>
        <taxon>Alteromonadales</taxon>
        <taxon>Colwelliaceae</taxon>
        <taxon>Colwellia</taxon>
    </lineage>
</organism>
<dbReference type="Proteomes" id="UP000197068">
    <property type="component" value="Unassembled WGS sequence"/>
</dbReference>
<comment type="caution">
    <text evidence="1">The sequence shown here is derived from an EMBL/GenBank/DDBJ whole genome shotgun (WGS) entry which is preliminary data.</text>
</comment>